<feature type="domain" description="HMG box" evidence="6">
    <location>
        <begin position="149"/>
        <end position="245"/>
    </location>
</feature>
<feature type="compositionally biased region" description="Acidic residues" evidence="5">
    <location>
        <begin position="187"/>
        <end position="209"/>
    </location>
</feature>
<dbReference type="Pfam" id="PF24245">
    <property type="entry name" value="INO80F"/>
    <property type="match status" value="1"/>
</dbReference>
<evidence type="ECO:0000256" key="1">
    <source>
        <dbReference type="ARBA" id="ARBA00004123"/>
    </source>
</evidence>
<comment type="caution">
    <text evidence="7">The sequence shown here is derived from an EMBL/GenBank/DDBJ whole genome shotgun (WGS) entry which is preliminary data.</text>
</comment>
<evidence type="ECO:0000313" key="7">
    <source>
        <dbReference type="EMBL" id="KAA8631050.1"/>
    </source>
</evidence>
<feature type="region of interest" description="Disordered" evidence="5">
    <location>
        <begin position="69"/>
        <end position="115"/>
    </location>
</feature>
<dbReference type="PROSITE" id="PS50118">
    <property type="entry name" value="HMG_BOX_2"/>
    <property type="match status" value="1"/>
</dbReference>
<feature type="compositionally biased region" description="Low complexity" evidence="5">
    <location>
        <begin position="259"/>
        <end position="270"/>
    </location>
</feature>
<dbReference type="SUPFAM" id="SSF47095">
    <property type="entry name" value="HMG-box"/>
    <property type="match status" value="1"/>
</dbReference>
<feature type="coiled-coil region" evidence="4">
    <location>
        <begin position="30"/>
        <end position="64"/>
    </location>
</feature>
<dbReference type="GO" id="GO:0003677">
    <property type="term" value="F:DNA binding"/>
    <property type="evidence" value="ECO:0007669"/>
    <property type="project" value="UniProtKB-UniRule"/>
</dbReference>
<evidence type="ECO:0000256" key="3">
    <source>
        <dbReference type="PROSITE-ProRule" id="PRU00267"/>
    </source>
</evidence>
<dbReference type="EMBL" id="NMPR01000087">
    <property type="protein sequence ID" value="KAA8631050.1"/>
    <property type="molecule type" value="Genomic_DNA"/>
</dbReference>
<accession>A0A8S8ZPS3</accession>
<keyword evidence="4" id="KW-0175">Coiled coil</keyword>
<sequence length="361" mass="39348">MAPASSVPPMLPPSVEEAYRRKCIQLKQRTNEVEEANDAARLRLARLKRQVEKMRLERAFLLEQLAKRTSTNVEDSDGSPSPPPTPKEKPLRIKRGHRKPSAMPNLDLPSGAAGATFINQNLQTQSPSSDAFSAAHHATNGLHKGTFRPIKPSSAFELYCDDKRAASKEKAAAKALSKEAAEGSGSPEDENENDNDNENNGDNTDVEEETLSREWKDLPEDRRKEFEDRADRDAERYKKEKDAYDEAKAKAEEEEAAAEKAAAAASAEASAEAEAEATDKPRGSTSDTGNKTDDAEGGATAEEMDLDRVADAETTDERKASSSSAKAAVEEGTDTPRATQEDVEMGNNDTDDHETKAEETQ</sequence>
<protein>
    <recommendedName>
        <fullName evidence="6">HMG box domain-containing protein</fullName>
    </recommendedName>
</protein>
<feature type="DNA-binding region" description="HMG box" evidence="3">
    <location>
        <begin position="149"/>
        <end position="245"/>
    </location>
</feature>
<organism evidence="7 8">
    <name type="scientific">Sordaria macrospora</name>
    <dbReference type="NCBI Taxonomy" id="5147"/>
    <lineage>
        <taxon>Eukaryota</taxon>
        <taxon>Fungi</taxon>
        <taxon>Dikarya</taxon>
        <taxon>Ascomycota</taxon>
        <taxon>Pezizomycotina</taxon>
        <taxon>Sordariomycetes</taxon>
        <taxon>Sordariomycetidae</taxon>
        <taxon>Sordariales</taxon>
        <taxon>Sordariaceae</taxon>
        <taxon>Sordaria</taxon>
    </lineage>
</organism>
<keyword evidence="3" id="KW-0238">DNA-binding</keyword>
<dbReference type="Gene3D" id="1.10.30.10">
    <property type="entry name" value="High mobility group box domain"/>
    <property type="match status" value="1"/>
</dbReference>
<proteinExistence type="predicted"/>
<dbReference type="Proteomes" id="UP000433876">
    <property type="component" value="Unassembled WGS sequence"/>
</dbReference>
<feature type="compositionally biased region" description="Basic and acidic residues" evidence="5">
    <location>
        <begin position="167"/>
        <end position="181"/>
    </location>
</feature>
<gene>
    <name evidence="7" type="ORF">SMACR_01987</name>
</gene>
<comment type="subcellular location">
    <subcellularLocation>
        <location evidence="1">Nucleus</location>
    </subcellularLocation>
</comment>
<name>A0A8S8ZPS3_SORMA</name>
<feature type="region of interest" description="Disordered" evidence="5">
    <location>
        <begin position="167"/>
        <end position="361"/>
    </location>
</feature>
<feature type="compositionally biased region" description="Basic and acidic residues" evidence="5">
    <location>
        <begin position="306"/>
        <end position="320"/>
    </location>
</feature>
<evidence type="ECO:0000256" key="5">
    <source>
        <dbReference type="SAM" id="MobiDB-lite"/>
    </source>
</evidence>
<dbReference type="InterPro" id="IPR056513">
    <property type="entry name" value="INO80F"/>
</dbReference>
<evidence type="ECO:0000256" key="4">
    <source>
        <dbReference type="SAM" id="Coils"/>
    </source>
</evidence>
<dbReference type="InterPro" id="IPR009071">
    <property type="entry name" value="HMG_box_dom"/>
</dbReference>
<dbReference type="VEuPathDB" id="FungiDB:SMAC_01987"/>
<feature type="compositionally biased region" description="Acidic residues" evidence="5">
    <location>
        <begin position="341"/>
        <end position="352"/>
    </location>
</feature>
<dbReference type="GO" id="GO:0005634">
    <property type="term" value="C:nucleus"/>
    <property type="evidence" value="ECO:0007669"/>
    <property type="project" value="UniProtKB-SubCell"/>
</dbReference>
<dbReference type="AlphaFoldDB" id="A0A8S8ZPS3"/>
<dbReference type="SMART" id="SM00398">
    <property type="entry name" value="HMG"/>
    <property type="match status" value="1"/>
</dbReference>
<evidence type="ECO:0000256" key="2">
    <source>
        <dbReference type="ARBA" id="ARBA00023242"/>
    </source>
</evidence>
<feature type="compositionally biased region" description="Basic and acidic residues" evidence="5">
    <location>
        <begin position="210"/>
        <end position="251"/>
    </location>
</feature>
<keyword evidence="2 3" id="KW-0539">Nucleus</keyword>
<evidence type="ECO:0000259" key="6">
    <source>
        <dbReference type="PROSITE" id="PS50118"/>
    </source>
</evidence>
<dbReference type="InterPro" id="IPR036910">
    <property type="entry name" value="HMG_box_dom_sf"/>
</dbReference>
<reference evidence="7 8" key="1">
    <citation type="submission" date="2017-07" db="EMBL/GenBank/DDBJ databases">
        <title>Genome sequence of the Sordaria macrospora wild type strain R19027.</title>
        <authorList>
            <person name="Nowrousian M."/>
            <person name="Teichert I."/>
            <person name="Kueck U."/>
        </authorList>
    </citation>
    <scope>NUCLEOTIDE SEQUENCE [LARGE SCALE GENOMIC DNA]</scope>
    <source>
        <strain evidence="7 8">R19027</strain>
        <tissue evidence="7">Mycelium</tissue>
    </source>
</reference>
<evidence type="ECO:0000313" key="8">
    <source>
        <dbReference type="Proteomes" id="UP000433876"/>
    </source>
</evidence>